<reference evidence="4 5" key="1">
    <citation type="submission" date="2012-06" db="EMBL/GenBank/DDBJ databases">
        <title>Draft Genome Sequence of Lactobacillus hominis Strain CRBIP 24.179T, isolated from human intestine.</title>
        <authorList>
            <person name="Cousin S."/>
            <person name="Ma L."/>
            <person name="Bizet C."/>
            <person name="Loux V."/>
            <person name="Bouchier C."/>
            <person name="Clermont D."/>
            <person name="Creno S."/>
        </authorList>
    </citation>
    <scope>NUCLEOTIDE SEQUENCE [LARGE SCALE GENOMIC DNA]</scope>
    <source>
        <strain evidence="5">CRBIP 24.179T</strain>
    </source>
</reference>
<feature type="region of interest" description="Disordered" evidence="1">
    <location>
        <begin position="1"/>
        <end position="47"/>
    </location>
</feature>
<feature type="domain" description="Mub B2-like" evidence="3">
    <location>
        <begin position="1402"/>
        <end position="1495"/>
    </location>
</feature>
<comment type="caution">
    <text evidence="4">The sequence shown here is derived from an EMBL/GenBank/DDBJ whole genome shotgun (WGS) entry which is preliminary data.</text>
</comment>
<dbReference type="eggNOG" id="COG4886">
    <property type="taxonomic scope" value="Bacteria"/>
</dbReference>
<sequence>MDTEKTNQLPKSEIKEQKTSIKQDAKSEAKDSDVQNNSKYNTDDWDGNLDQAKGEYTLTRYKGSDLDIYIPNTSDFIKAGKITDGEKVYVTSDLFKTINQSKATSVTIDPDGEKLYARGSLNRAFKGNQSLKHVDLHNLDTSEVTDMSSMFNMDKSLEDLDLSGWNTSNVTSMDWAVENNPMLKSANLSGWDLSKASISSLVADNGNLTNLNLSNVNFGVKSNNDTSYFVGGDNSLTTINLAGAKQVPLSVIQASIKAAGKNGDTNLDLSQIGSISSSITNLNSLFQWNGNFETINVTGWNTGNITSMVHTFSDCTKLKKVIGLNTWDLSNVTNMNGMFYNDKALTDVDLSGRDLSKVTDLSAMFYGDPQVKSLNLSGVTFKDGVNDGMFQAIPSSLTSVNLANAKNVTKNILHYYMTAFTNSGATELDAAQFPASFQFTDWSWLLSSLSNVETINLSGFDFSNVTNLSNLFNNDSNLTSVDLHGANLSNVGDISNIFQKCPKLKTINLSSVTFNKDVKDSNAFVETNNIFNFDLDATQNIPEKVLRAYIQAAKNSKATQIDLSNLNLSKNVTNLQGLLSDLPDVKEINLSGLDISNIQKMDGMLARDGSLERVNLSGLDLSKVSLGDIFYADKKLSYLNLSGVTFPDNMSSGTFDNYFAFVSNKVFKEVKLDNAKNIPAAILHAYISAAANNGAKKISLDNLDVSKKITNFNGLFANLPSVETIDVTNLPTSNAADMSGMFSNDQNLTHIIGIEGFDTHNVTNMSNMFGAYYNPTIDDYEPQSLKYLGKLTNLDLSSCDTSNVTDMGFMFTGQKKLETIGDLSNWNTSKVTNMCNMFDHLKSLKDGQLAGLKNWDTFQVTDMTYMFDAVTKQTDLNFVDGWDTSNVTDMSYMFSDDPNLKSLDLSKWNVGKVGTKKTDQNYSLAMMFANDKALTTVGDISNWDTRNVHDTRWMFYKTKSLNNVDLSGWKTPKLQIAGKMFYGSGVQHVNMSNWDFSHLLHYNNYGFVNRTEGGEIFRGPEGMFAYLINQAVITMNNIKLPDDKNAFIVDDFAGTQPIAVLANDAQGYALPALMDLNKQQWVYKESDDDKGITVTGRQNSNVLTLVKANDSQLARDAEENPKIGEHKLNFVFRDKDDLTKYLNTMIAADEIKQDLKNYNSDFDLRTWDQKGDTNNNNLLKTSLRLYQPADDNFLADWVVPVYELHIVAPTVTTESKTITRTITVKFPDGKTQVEKQPVTFKRAVTTYVNGDPVIGDWDKTSGIWPEYTSPTVPTYTPSTEKFAQKTVTPDDHDENYVVTYTKQPSTKSTESKTITRTITVKFPDGKTHVEKQKVTFKRTVTTYKDDTIEKGSWDKASGVWPEYTSPAVPTYTPSIKEFAQKTVTPDDHDENYVVTYTKQPSTKSTESKTITRTITVKFPDGKTQVEKQPVTFKRTVTTYKDSTIEKGAWDKGSGVWPEYTSPTVIGYTPSIKEFAQKTVTPKDHDENYVVTYKQDSSGNNGGDITPPTPLTPPTPSDDKPHTPEDTNPVPSVPTTHHDQKTPNTKRPHTKPVEEWVKSKAIQVTGELNAKGHLPKTIKMTNTKPNPSKAKLPQTSAKHTNLALISGIAVLGLLGLGMIIDHKKYLK</sequence>
<keyword evidence="5" id="KW-1185">Reference proteome</keyword>
<evidence type="ECO:0000256" key="1">
    <source>
        <dbReference type="SAM" id="MobiDB-lite"/>
    </source>
</evidence>
<feature type="compositionally biased region" description="Basic and acidic residues" evidence="1">
    <location>
        <begin position="12"/>
        <end position="33"/>
    </location>
</feature>
<dbReference type="InterPro" id="IPR005046">
    <property type="entry name" value="DUF285"/>
</dbReference>
<gene>
    <name evidence="4" type="ORF">BN55_08240</name>
</gene>
<dbReference type="Proteomes" id="UP000009320">
    <property type="component" value="Unassembled WGS sequence"/>
</dbReference>
<name>I7KGS2_9LACO</name>
<dbReference type="STRING" id="1423758.FC41_GL000539"/>
<feature type="compositionally biased region" description="Polar residues" evidence="1">
    <location>
        <begin position="1"/>
        <end position="10"/>
    </location>
</feature>
<feature type="domain" description="Mub B2-like" evidence="3">
    <location>
        <begin position="1306"/>
        <end position="1399"/>
    </location>
</feature>
<dbReference type="GO" id="GO:0031146">
    <property type="term" value="P:SCF-dependent proteasomal ubiquitin-dependent protein catabolic process"/>
    <property type="evidence" value="ECO:0007669"/>
    <property type="project" value="TreeGrafter"/>
</dbReference>
<dbReference type="GeneID" id="82847990"/>
<feature type="transmembrane region" description="Helical" evidence="2">
    <location>
        <begin position="1601"/>
        <end position="1619"/>
    </location>
</feature>
<keyword evidence="2" id="KW-1133">Transmembrane helix</keyword>
<dbReference type="PATRIC" id="fig|1423758.3.peg.545"/>
<accession>I7KGS2</accession>
<keyword evidence="2" id="KW-0812">Transmembrane</keyword>
<dbReference type="EMBL" id="CAKE01000003">
    <property type="protein sequence ID" value="CCI81485.1"/>
    <property type="molecule type" value="Genomic_DNA"/>
</dbReference>
<feature type="region of interest" description="Disordered" evidence="1">
    <location>
        <begin position="1492"/>
        <end position="1551"/>
    </location>
</feature>
<dbReference type="OrthoDB" id="370441at2"/>
<dbReference type="GO" id="GO:0019005">
    <property type="term" value="C:SCF ubiquitin ligase complex"/>
    <property type="evidence" value="ECO:0007669"/>
    <property type="project" value="TreeGrafter"/>
</dbReference>
<dbReference type="InterPro" id="IPR011889">
    <property type="entry name" value="Liste_lipo_26"/>
</dbReference>
<evidence type="ECO:0000313" key="4">
    <source>
        <dbReference type="EMBL" id="CCI81485.1"/>
    </source>
</evidence>
<dbReference type="PANTHER" id="PTHR13318">
    <property type="entry name" value="PARTNER OF PAIRED, ISOFORM B-RELATED"/>
    <property type="match status" value="1"/>
</dbReference>
<dbReference type="Pfam" id="PF03382">
    <property type="entry name" value="DUF285"/>
    <property type="match status" value="7"/>
</dbReference>
<keyword evidence="2" id="KW-0472">Membrane</keyword>
<dbReference type="Gene3D" id="2.60.40.4300">
    <property type="match status" value="3"/>
</dbReference>
<protein>
    <recommendedName>
        <fullName evidence="3">Mub B2-like domain-containing protein</fullName>
    </recommendedName>
</protein>
<dbReference type="RefSeq" id="WP_008470264.1">
    <property type="nucleotide sequence ID" value="NZ_AYZP01000011.1"/>
</dbReference>
<dbReference type="InterPro" id="IPR032675">
    <property type="entry name" value="LRR_dom_sf"/>
</dbReference>
<feature type="compositionally biased region" description="Pro residues" evidence="1">
    <location>
        <begin position="1506"/>
        <end position="1515"/>
    </location>
</feature>
<dbReference type="SUPFAM" id="SSF52058">
    <property type="entry name" value="L domain-like"/>
    <property type="match status" value="2"/>
</dbReference>
<evidence type="ECO:0000259" key="3">
    <source>
        <dbReference type="Pfam" id="PF17966"/>
    </source>
</evidence>
<proteinExistence type="predicted"/>
<dbReference type="NCBIfam" id="TIGR02167">
    <property type="entry name" value="Liste_lipo_26"/>
    <property type="match status" value="9"/>
</dbReference>
<dbReference type="PANTHER" id="PTHR13318:SF190">
    <property type="entry name" value="PARTNER OF PAIRED, ISOFORM B"/>
    <property type="match status" value="1"/>
</dbReference>
<dbReference type="Gene3D" id="3.80.10.10">
    <property type="entry name" value="Ribonuclease Inhibitor"/>
    <property type="match status" value="5"/>
</dbReference>
<dbReference type="InterPro" id="IPR041495">
    <property type="entry name" value="Mub_B2"/>
</dbReference>
<dbReference type="Pfam" id="PF17966">
    <property type="entry name" value="Muc_B2"/>
    <property type="match status" value="3"/>
</dbReference>
<feature type="domain" description="Mub B2-like" evidence="3">
    <location>
        <begin position="1211"/>
        <end position="1303"/>
    </location>
</feature>
<evidence type="ECO:0000313" key="5">
    <source>
        <dbReference type="Proteomes" id="UP000009320"/>
    </source>
</evidence>
<evidence type="ECO:0000256" key="2">
    <source>
        <dbReference type="SAM" id="Phobius"/>
    </source>
</evidence>
<organism evidence="4 5">
    <name type="scientific">Lactobacillus hominis DSM 23910 = CRBIP 24.179</name>
    <dbReference type="NCBI Taxonomy" id="1423758"/>
    <lineage>
        <taxon>Bacteria</taxon>
        <taxon>Bacillati</taxon>
        <taxon>Bacillota</taxon>
        <taxon>Bacilli</taxon>
        <taxon>Lactobacillales</taxon>
        <taxon>Lactobacillaceae</taxon>
        <taxon>Lactobacillus</taxon>
    </lineage>
</organism>